<organism evidence="11 12">
    <name type="scientific">Bacteroides cellulosilyticus CL02T12C19</name>
    <dbReference type="NCBI Taxonomy" id="997874"/>
    <lineage>
        <taxon>Bacteria</taxon>
        <taxon>Pseudomonadati</taxon>
        <taxon>Bacteroidota</taxon>
        <taxon>Bacteroidia</taxon>
        <taxon>Bacteroidales</taxon>
        <taxon>Bacteroidaceae</taxon>
        <taxon>Bacteroides</taxon>
    </lineage>
</organism>
<dbReference type="EMBL" id="AGXG01000025">
    <property type="protein sequence ID" value="EIY35427.1"/>
    <property type="molecule type" value="Genomic_DNA"/>
</dbReference>
<keyword evidence="2" id="KW-0677">Repeat</keyword>
<dbReference type="InterPro" id="IPR012334">
    <property type="entry name" value="Pectin_lyas_fold"/>
</dbReference>
<dbReference type="Gene3D" id="2.160.20.10">
    <property type="entry name" value="Single-stranded right-handed beta-helix, Pectin lyase-like"/>
    <property type="match status" value="1"/>
</dbReference>
<evidence type="ECO:0008006" key="13">
    <source>
        <dbReference type="Google" id="ProtNLM"/>
    </source>
</evidence>
<keyword evidence="6 9" id="KW-0326">Glycosidase</keyword>
<comment type="similarity">
    <text evidence="1 9">Belongs to the glycosyl hydrolase 28 family.</text>
</comment>
<comment type="caution">
    <text evidence="11">The sequence shown here is derived from an EMBL/GenBank/DDBJ whole genome shotgun (WGS) entry which is preliminary data.</text>
</comment>
<dbReference type="PANTHER" id="PTHR31736:SF9">
    <property type="entry name" value="ENDO-XYLOGALACTURONAN HYDROLASE A-RELATED"/>
    <property type="match status" value="1"/>
</dbReference>
<proteinExistence type="inferred from homology"/>
<keyword evidence="10" id="KW-0732">Signal</keyword>
<evidence type="ECO:0000256" key="9">
    <source>
        <dbReference type="RuleBase" id="RU361169"/>
    </source>
</evidence>
<evidence type="ECO:0000256" key="10">
    <source>
        <dbReference type="SAM" id="SignalP"/>
    </source>
</evidence>
<dbReference type="InterPro" id="IPR000743">
    <property type="entry name" value="Glyco_hydro_28"/>
</dbReference>
<dbReference type="AlphaFoldDB" id="I8WCA1"/>
<feature type="signal peptide" evidence="10">
    <location>
        <begin position="1"/>
        <end position="18"/>
    </location>
</feature>
<accession>I8WCA1</accession>
<keyword evidence="5" id="KW-0119">Carbohydrate metabolism</keyword>
<dbReference type="GO" id="GO:0000272">
    <property type="term" value="P:polysaccharide catabolic process"/>
    <property type="evidence" value="ECO:0007669"/>
    <property type="project" value="UniProtKB-KW"/>
</dbReference>
<comment type="function">
    <text evidence="8">Pectinolytic enzyme involved in the degradation of xylogalacturonan (xga), a galacturonan backbone heavily substituted with xylose, and which is one important component of the hairy regions of pectin. Activity requires a galacturonic acid backbone substituted with xylose.</text>
</comment>
<name>I8WCA1_9BACE</name>
<keyword evidence="3 9" id="KW-0378">Hydrolase</keyword>
<evidence type="ECO:0000256" key="3">
    <source>
        <dbReference type="ARBA" id="ARBA00022801"/>
    </source>
</evidence>
<dbReference type="RefSeq" id="WP_007216181.1">
    <property type="nucleotide sequence ID" value="NZ_JH724085.1"/>
</dbReference>
<evidence type="ECO:0000313" key="11">
    <source>
        <dbReference type="EMBL" id="EIY35427.1"/>
    </source>
</evidence>
<evidence type="ECO:0000256" key="7">
    <source>
        <dbReference type="ARBA" id="ARBA00023326"/>
    </source>
</evidence>
<reference evidence="11 12" key="1">
    <citation type="submission" date="2012-02" db="EMBL/GenBank/DDBJ databases">
        <title>The Genome Sequence of Bacteroides cellulosilyticus CL02T12C19.</title>
        <authorList>
            <consortium name="The Broad Institute Genome Sequencing Platform"/>
            <person name="Earl A."/>
            <person name="Ward D."/>
            <person name="Feldgarden M."/>
            <person name="Gevers D."/>
            <person name="Zitomersky N.L."/>
            <person name="Coyne M.J."/>
            <person name="Comstock L.E."/>
            <person name="Young S.K."/>
            <person name="Zeng Q."/>
            <person name="Gargeya S."/>
            <person name="Fitzgerald M."/>
            <person name="Haas B."/>
            <person name="Abouelleil A."/>
            <person name="Alvarado L."/>
            <person name="Arachchi H.M."/>
            <person name="Berlin A."/>
            <person name="Chapman S.B."/>
            <person name="Gearin G."/>
            <person name="Goldberg J."/>
            <person name="Griggs A."/>
            <person name="Gujja S."/>
            <person name="Hansen M."/>
            <person name="Heiman D."/>
            <person name="Howarth C."/>
            <person name="Larimer J."/>
            <person name="Lui A."/>
            <person name="MacDonald P.J.P."/>
            <person name="McCowen C."/>
            <person name="Montmayeur A."/>
            <person name="Murphy C."/>
            <person name="Neiman D."/>
            <person name="Pearson M."/>
            <person name="Priest M."/>
            <person name="Roberts A."/>
            <person name="Saif S."/>
            <person name="Shea T."/>
            <person name="Sisk P."/>
            <person name="Stolte C."/>
            <person name="Sykes S."/>
            <person name="Wortman J."/>
            <person name="Nusbaum C."/>
            <person name="Birren B."/>
        </authorList>
    </citation>
    <scope>NUCLEOTIDE SEQUENCE [LARGE SCALE GENOMIC DNA]</scope>
    <source>
        <strain evidence="11 12">CL02T12C19</strain>
    </source>
</reference>
<dbReference type="HOGENOM" id="CLU_011370_2_0_10"/>
<keyword evidence="4" id="KW-0325">Glycoprotein</keyword>
<evidence type="ECO:0000256" key="8">
    <source>
        <dbReference type="ARBA" id="ARBA00037278"/>
    </source>
</evidence>
<dbReference type="Proteomes" id="UP000003741">
    <property type="component" value="Unassembled WGS sequence"/>
</dbReference>
<evidence type="ECO:0000313" key="12">
    <source>
        <dbReference type="Proteomes" id="UP000003741"/>
    </source>
</evidence>
<evidence type="ECO:0000256" key="6">
    <source>
        <dbReference type="ARBA" id="ARBA00023295"/>
    </source>
</evidence>
<dbReference type="OrthoDB" id="9795222at2"/>
<evidence type="ECO:0000256" key="4">
    <source>
        <dbReference type="ARBA" id="ARBA00023180"/>
    </source>
</evidence>
<evidence type="ECO:0000256" key="1">
    <source>
        <dbReference type="ARBA" id="ARBA00008834"/>
    </source>
</evidence>
<gene>
    <name evidence="11" type="ORF">HMPREF1062_01329</name>
</gene>
<evidence type="ECO:0000256" key="2">
    <source>
        <dbReference type="ARBA" id="ARBA00022737"/>
    </source>
</evidence>
<keyword evidence="7" id="KW-0624">Polysaccharide degradation</keyword>
<dbReference type="Pfam" id="PF00295">
    <property type="entry name" value="Glyco_hydro_28"/>
    <property type="match status" value="1"/>
</dbReference>
<dbReference type="PATRIC" id="fig|997874.3.peg.1362"/>
<keyword evidence="12" id="KW-1185">Reference proteome</keyword>
<sequence length="464" mass="52387">MKKLQFIIFLIFAITAQAQELVTYEIPKEMFYSAHNDDFTVKVRIPGGEWKDLYEYKVEVDMDNRQIASMVSFDFSGKVEIQVRKNNGTINTAQIRPLSYGIVPVVDGNIISFSLDRPRKLSLEVNGDKLQNLHIFANAILDEKPSLDNPDVIYFGPGLHQPKEQSRGVFRIPSGKTVFIDGGAILKGKLLLDSVQNVMIKGHGIVFQPERGVEIRHSQNVTVDGPVFINPKHYTIYGGQVTGLTVRNIKSFSNWGWSDGIDLMSCSDVSIDDIFMRNSDDCIAIYGHRWEAYGNVRNIQIKNSTLWADIAHPINIGLHGNAEADGDTIEHITFSNIDILEHDEDDRNCQGCMAICPSDNNLVRNITFDNIRVENFQEGQLFNIRVLNDKKYSKAPGRGIENILFKNIQYNGKGANPSIIYGYDNERRVKNITFENVRINGKFIKNAADGDIKIGEHTVDIKFK</sequence>
<feature type="chain" id="PRO_5003716645" description="Glycoside hydrolase" evidence="10">
    <location>
        <begin position="19"/>
        <end position="464"/>
    </location>
</feature>
<dbReference type="PANTHER" id="PTHR31736">
    <property type="match status" value="1"/>
</dbReference>
<evidence type="ECO:0000256" key="5">
    <source>
        <dbReference type="ARBA" id="ARBA00023277"/>
    </source>
</evidence>
<dbReference type="InterPro" id="IPR011050">
    <property type="entry name" value="Pectin_lyase_fold/virulence"/>
</dbReference>
<dbReference type="SUPFAM" id="SSF51126">
    <property type="entry name" value="Pectin lyase-like"/>
    <property type="match status" value="1"/>
</dbReference>
<protein>
    <recommendedName>
        <fullName evidence="13">Glycoside hydrolase</fullName>
    </recommendedName>
</protein>
<dbReference type="GO" id="GO:0004650">
    <property type="term" value="F:polygalacturonase activity"/>
    <property type="evidence" value="ECO:0007669"/>
    <property type="project" value="InterPro"/>
</dbReference>